<comment type="caution">
    <text evidence="1">The sequence shown here is derived from an EMBL/GenBank/DDBJ whole genome shotgun (WGS) entry which is preliminary data.</text>
</comment>
<dbReference type="Pfam" id="PF20117">
    <property type="entry name" value="DUF6507"/>
    <property type="match status" value="1"/>
</dbReference>
<dbReference type="Proteomes" id="UP001499993">
    <property type="component" value="Unassembled WGS sequence"/>
</dbReference>
<evidence type="ECO:0000313" key="2">
    <source>
        <dbReference type="Proteomes" id="UP001499993"/>
    </source>
</evidence>
<proteinExistence type="predicted"/>
<evidence type="ECO:0000313" key="1">
    <source>
        <dbReference type="EMBL" id="GAA4939231.1"/>
    </source>
</evidence>
<dbReference type="RefSeq" id="WP_345556419.1">
    <property type="nucleotide sequence ID" value="NZ_BAABIK010000009.1"/>
</dbReference>
<dbReference type="InterPro" id="IPR045436">
    <property type="entry name" value="DUF6507"/>
</dbReference>
<reference evidence="2" key="1">
    <citation type="journal article" date="2019" name="Int. J. Syst. Evol. Microbiol.">
        <title>The Global Catalogue of Microorganisms (GCM) 10K type strain sequencing project: providing services to taxonomists for standard genome sequencing and annotation.</title>
        <authorList>
            <consortium name="The Broad Institute Genomics Platform"/>
            <consortium name="The Broad Institute Genome Sequencing Center for Infectious Disease"/>
            <person name="Wu L."/>
            <person name="Ma J."/>
        </authorList>
    </citation>
    <scope>NUCLEOTIDE SEQUENCE [LARGE SCALE GENOMIC DNA]</scope>
    <source>
        <strain evidence="2">JCM 18123</strain>
    </source>
</reference>
<sequence length="113" mass="11218">MSGWDIQAPEVSGVMQTVGGHVNGGDGEGGLVAKIETFGGHVGDAGTAAASGPIGTALEEFVGEYGPSLEEMVLKSGSCIKGCVDATSAYLDGNLQMASDAQGNAGSIEELDL</sequence>
<dbReference type="EMBL" id="BAABIK010000009">
    <property type="protein sequence ID" value="GAA4939231.1"/>
    <property type="molecule type" value="Genomic_DNA"/>
</dbReference>
<name>A0ABP9GDJ6_9ACTN</name>
<evidence type="ECO:0008006" key="3">
    <source>
        <dbReference type="Google" id="ProtNLM"/>
    </source>
</evidence>
<keyword evidence="2" id="KW-1185">Reference proteome</keyword>
<accession>A0ABP9GDJ6</accession>
<protein>
    <recommendedName>
        <fullName evidence="3">Excreted virulence factor EspC, type VII ESX diderm</fullName>
    </recommendedName>
</protein>
<organism evidence="1 2">
    <name type="scientific">Streptomonospora halophila</name>
    <dbReference type="NCBI Taxonomy" id="427369"/>
    <lineage>
        <taxon>Bacteria</taxon>
        <taxon>Bacillati</taxon>
        <taxon>Actinomycetota</taxon>
        <taxon>Actinomycetes</taxon>
        <taxon>Streptosporangiales</taxon>
        <taxon>Nocardiopsidaceae</taxon>
        <taxon>Streptomonospora</taxon>
    </lineage>
</organism>
<gene>
    <name evidence="1" type="ORF">GCM10023224_20840</name>
</gene>